<keyword evidence="2" id="KW-0808">Transferase</keyword>
<keyword evidence="3" id="KW-1185">Reference proteome</keyword>
<feature type="compositionally biased region" description="Basic and acidic residues" evidence="1">
    <location>
        <begin position="311"/>
        <end position="321"/>
    </location>
</feature>
<organism evidence="2 3">
    <name type="scientific">Kitasatospora kifunensis</name>
    <name type="common">Streptomyces kifunensis</name>
    <dbReference type="NCBI Taxonomy" id="58351"/>
    <lineage>
        <taxon>Bacteria</taxon>
        <taxon>Bacillati</taxon>
        <taxon>Actinomycetota</taxon>
        <taxon>Actinomycetes</taxon>
        <taxon>Kitasatosporales</taxon>
        <taxon>Streptomycetaceae</taxon>
        <taxon>Kitasatospora</taxon>
    </lineage>
</organism>
<evidence type="ECO:0000313" key="2">
    <source>
        <dbReference type="EMBL" id="MBB4921219.1"/>
    </source>
</evidence>
<evidence type="ECO:0000256" key="1">
    <source>
        <dbReference type="SAM" id="MobiDB-lite"/>
    </source>
</evidence>
<dbReference type="Proteomes" id="UP000540506">
    <property type="component" value="Unassembled WGS sequence"/>
</dbReference>
<dbReference type="InterPro" id="IPR045998">
    <property type="entry name" value="DUF5954"/>
</dbReference>
<dbReference type="Pfam" id="PF19379">
    <property type="entry name" value="DUF5954"/>
    <property type="match status" value="1"/>
</dbReference>
<gene>
    <name evidence="2" type="ORF">FHR34_000212</name>
</gene>
<reference evidence="2 3" key="1">
    <citation type="submission" date="2020-08" db="EMBL/GenBank/DDBJ databases">
        <title>Sequencing the genomes of 1000 actinobacteria strains.</title>
        <authorList>
            <person name="Klenk H.-P."/>
        </authorList>
    </citation>
    <scope>NUCLEOTIDE SEQUENCE [LARGE SCALE GENOMIC DNA]</scope>
    <source>
        <strain evidence="2 3">DSM 41654</strain>
    </source>
</reference>
<proteinExistence type="predicted"/>
<feature type="region of interest" description="Disordered" evidence="1">
    <location>
        <begin position="302"/>
        <end position="321"/>
    </location>
</feature>
<feature type="region of interest" description="Disordered" evidence="1">
    <location>
        <begin position="132"/>
        <end position="164"/>
    </location>
</feature>
<dbReference type="GO" id="GO:0016740">
    <property type="term" value="F:transferase activity"/>
    <property type="evidence" value="ECO:0007669"/>
    <property type="project" value="UniProtKB-KW"/>
</dbReference>
<dbReference type="RefSeq" id="WP_184933587.1">
    <property type="nucleotide sequence ID" value="NZ_JACHJV010000001.1"/>
</dbReference>
<sequence>MAEHGEDVPAYRTIRMTAPDAPVAALADVEAWQAREAYPLMVSAGGPVFGVAQEREEGGWKLHRFFCNDTPQGAREGMSMTFRRLAQEAEQAGREADHEECMRAAVKLDWEKVDEMTVLGTRYRVVRAERFIRTGPDGPEPPRPSDPDPAELGRGNEAPDPSAGFVIDPVTPTGMSEGILKAELLALVRAEGTVPADVRDDSLVAAREHPGGVLLPATFMTAERIGGHWAPFSGADATSPQGAREVLAVHLRVMAPIMRRLDPEERASYAGAADLFEEERGADLEVCGRHWRIVRVERLVRIGPDGPEPPRPSDHDPELPILEHDRILREQGSIPDEDAPIELDDTAKELMVAFQQEEEHRRRRRKRS</sequence>
<accession>A0A7W7QWV8</accession>
<dbReference type="AlphaFoldDB" id="A0A7W7QWV8"/>
<comment type="caution">
    <text evidence="2">The sequence shown here is derived from an EMBL/GenBank/DDBJ whole genome shotgun (WGS) entry which is preliminary data.</text>
</comment>
<dbReference type="EMBL" id="JACHJV010000001">
    <property type="protein sequence ID" value="MBB4921219.1"/>
    <property type="molecule type" value="Genomic_DNA"/>
</dbReference>
<evidence type="ECO:0000313" key="3">
    <source>
        <dbReference type="Proteomes" id="UP000540506"/>
    </source>
</evidence>
<name>A0A7W7QWV8_KITKI</name>
<protein>
    <submittedName>
        <fullName evidence="2">Rhodanese-related sulfurtransferase</fullName>
    </submittedName>
</protein>